<keyword evidence="2" id="KW-1185">Reference proteome</keyword>
<evidence type="ECO:0000313" key="1">
    <source>
        <dbReference type="EMBL" id="RDX80003.1"/>
    </source>
</evidence>
<accession>A0A371FPJ6</accession>
<reference evidence="1" key="1">
    <citation type="submission" date="2018-05" db="EMBL/GenBank/DDBJ databases">
        <title>Draft genome of Mucuna pruriens seed.</title>
        <authorList>
            <person name="Nnadi N.E."/>
            <person name="Vos R."/>
            <person name="Hasami M.H."/>
            <person name="Devisetty U.K."/>
            <person name="Aguiy J.C."/>
        </authorList>
    </citation>
    <scope>NUCLEOTIDE SEQUENCE [LARGE SCALE GENOMIC DNA]</scope>
    <source>
        <strain evidence="1">JCA_2017</strain>
    </source>
</reference>
<sequence>RSRPVITSTLTTPKSATINNGSMIEKVYRHTIINALFNELFNVCYIYKELKKIYDFITLKYIAKDIDSTNTQILLSKHIIRIIIEDTNQKNCLATREKYLAAKKIWCMINRPKKGTIIDLITIRQTEIKIKIIISFVLVTLPLRRGFVMFTKNWVVMHLSPCIKWQKNENPLKPKILELPNTFVSEEMFLPPTMLWGWRRQIYFNDPKIATVLKI</sequence>
<name>A0A371FPJ6_MUCPR</name>
<evidence type="ECO:0000313" key="2">
    <source>
        <dbReference type="Proteomes" id="UP000257109"/>
    </source>
</evidence>
<organism evidence="1 2">
    <name type="scientific">Mucuna pruriens</name>
    <name type="common">Velvet bean</name>
    <name type="synonym">Dolichos pruriens</name>
    <dbReference type="NCBI Taxonomy" id="157652"/>
    <lineage>
        <taxon>Eukaryota</taxon>
        <taxon>Viridiplantae</taxon>
        <taxon>Streptophyta</taxon>
        <taxon>Embryophyta</taxon>
        <taxon>Tracheophyta</taxon>
        <taxon>Spermatophyta</taxon>
        <taxon>Magnoliopsida</taxon>
        <taxon>eudicotyledons</taxon>
        <taxon>Gunneridae</taxon>
        <taxon>Pentapetalae</taxon>
        <taxon>rosids</taxon>
        <taxon>fabids</taxon>
        <taxon>Fabales</taxon>
        <taxon>Fabaceae</taxon>
        <taxon>Papilionoideae</taxon>
        <taxon>50 kb inversion clade</taxon>
        <taxon>NPAAA clade</taxon>
        <taxon>indigoferoid/millettioid clade</taxon>
        <taxon>Phaseoleae</taxon>
        <taxon>Mucuna</taxon>
    </lineage>
</organism>
<protein>
    <submittedName>
        <fullName evidence="1">Uncharacterized protein</fullName>
    </submittedName>
</protein>
<feature type="non-terminal residue" evidence="1">
    <location>
        <position position="1"/>
    </location>
</feature>
<dbReference type="Proteomes" id="UP000257109">
    <property type="component" value="Unassembled WGS sequence"/>
</dbReference>
<proteinExistence type="predicted"/>
<dbReference type="AlphaFoldDB" id="A0A371FPJ6"/>
<gene>
    <name evidence="1" type="ORF">CR513_39501</name>
</gene>
<dbReference type="EMBL" id="QJKJ01008360">
    <property type="protein sequence ID" value="RDX80003.1"/>
    <property type="molecule type" value="Genomic_DNA"/>
</dbReference>
<comment type="caution">
    <text evidence="1">The sequence shown here is derived from an EMBL/GenBank/DDBJ whole genome shotgun (WGS) entry which is preliminary data.</text>
</comment>